<sequence length="194" mass="21953" precursor="true">MPSCNTVHRRLRQCVFLLTAVLVASALAGGTAFAQELLLSNLVLNNFEGKIRVRFGVEPTGIEHIRQALLEGERLALVCKARLAVKRDYVWNKEVSHARFESELRRLKGGDFAVSLPGQGSMADRDLSALFRKAWNEILIDLGSWDRLERGQTYVLTLELSLARLDVSPWVKKGLFFWPFDPATPVSYQLDFTY</sequence>
<dbReference type="OrthoDB" id="5470580at2"/>
<dbReference type="AlphaFoldDB" id="E1JYT2"/>
<feature type="signal peptide" evidence="1">
    <location>
        <begin position="1"/>
        <end position="34"/>
    </location>
</feature>
<evidence type="ECO:0000313" key="2">
    <source>
        <dbReference type="EMBL" id="EFL50502.1"/>
    </source>
</evidence>
<evidence type="ECO:0000256" key="1">
    <source>
        <dbReference type="SAM" id="SignalP"/>
    </source>
</evidence>
<keyword evidence="3" id="KW-1185">Reference proteome</keyword>
<proteinExistence type="predicted"/>
<keyword evidence="1" id="KW-0732">Signal</keyword>
<dbReference type="eggNOG" id="ENOG50303IT">
    <property type="taxonomic scope" value="Bacteria"/>
</dbReference>
<name>E1JYT2_SOLFR</name>
<accession>E1JYT2</accession>
<dbReference type="Proteomes" id="UP000006250">
    <property type="component" value="Unassembled WGS sequence"/>
</dbReference>
<evidence type="ECO:0008006" key="4">
    <source>
        <dbReference type="Google" id="ProtNLM"/>
    </source>
</evidence>
<comment type="caution">
    <text evidence="2">The sequence shown here is derived from an EMBL/GenBank/DDBJ whole genome shotgun (WGS) entry which is preliminary data.</text>
</comment>
<evidence type="ECO:0000313" key="3">
    <source>
        <dbReference type="Proteomes" id="UP000006250"/>
    </source>
</evidence>
<reference evidence="2 3" key="1">
    <citation type="submission" date="2010-08" db="EMBL/GenBank/DDBJ databases">
        <title>The draft genome of Desulfovibrio fructosovorans JJ.</title>
        <authorList>
            <consortium name="US DOE Joint Genome Institute (JGI-PGF)"/>
            <person name="Lucas S."/>
            <person name="Copeland A."/>
            <person name="Lapidus A."/>
            <person name="Cheng J.-F."/>
            <person name="Bruce D."/>
            <person name="Goodwin L."/>
            <person name="Pitluck S."/>
            <person name="Land M.L."/>
            <person name="Hauser L."/>
            <person name="Chang Y.-J."/>
            <person name="Jeffries C."/>
            <person name="Wall J.D."/>
            <person name="Stahl D.A."/>
            <person name="Arkin A.P."/>
            <person name="Dehal P."/>
            <person name="Stolyar S.M."/>
            <person name="Hazen T.C."/>
            <person name="Woyke T.J."/>
        </authorList>
    </citation>
    <scope>NUCLEOTIDE SEQUENCE [LARGE SCALE GENOMIC DNA]</scope>
    <source>
        <strain evidence="2 3">JJ</strain>
    </source>
</reference>
<dbReference type="Pfam" id="PF14334">
    <property type="entry name" value="DUF4390"/>
    <property type="match status" value="1"/>
</dbReference>
<dbReference type="STRING" id="596151.DesfrDRAFT_2781"/>
<gene>
    <name evidence="2" type="ORF">DesfrDRAFT_2781</name>
</gene>
<dbReference type="RefSeq" id="WP_005994830.1">
    <property type="nucleotide sequence ID" value="NZ_AECZ01000019.1"/>
</dbReference>
<organism evidence="2 3">
    <name type="scientific">Solidesulfovibrio fructosivorans JJ]</name>
    <dbReference type="NCBI Taxonomy" id="596151"/>
    <lineage>
        <taxon>Bacteria</taxon>
        <taxon>Pseudomonadati</taxon>
        <taxon>Thermodesulfobacteriota</taxon>
        <taxon>Desulfovibrionia</taxon>
        <taxon>Desulfovibrionales</taxon>
        <taxon>Desulfovibrionaceae</taxon>
        <taxon>Solidesulfovibrio</taxon>
    </lineage>
</organism>
<dbReference type="EMBL" id="AECZ01000019">
    <property type="protein sequence ID" value="EFL50502.1"/>
    <property type="molecule type" value="Genomic_DNA"/>
</dbReference>
<protein>
    <recommendedName>
        <fullName evidence="4">DUF4390 domain-containing protein</fullName>
    </recommendedName>
</protein>
<dbReference type="InterPro" id="IPR025500">
    <property type="entry name" value="DUF4390"/>
</dbReference>
<feature type="chain" id="PRO_5003148289" description="DUF4390 domain-containing protein" evidence="1">
    <location>
        <begin position="35"/>
        <end position="194"/>
    </location>
</feature>